<name>A0A1D8AV23_9BACT</name>
<dbReference type="STRING" id="1838286.Verru16b_01763"/>
<organism evidence="7 8">
    <name type="scientific">Lacunisphaera limnophila</name>
    <dbReference type="NCBI Taxonomy" id="1838286"/>
    <lineage>
        <taxon>Bacteria</taxon>
        <taxon>Pseudomonadati</taxon>
        <taxon>Verrucomicrobiota</taxon>
        <taxon>Opitutia</taxon>
        <taxon>Opitutales</taxon>
        <taxon>Opitutaceae</taxon>
        <taxon>Lacunisphaera</taxon>
    </lineage>
</organism>
<dbReference type="Gene3D" id="3.40.50.720">
    <property type="entry name" value="NAD(P)-binding Rossmann-like Domain"/>
    <property type="match status" value="2"/>
</dbReference>
<dbReference type="InterPro" id="IPR029753">
    <property type="entry name" value="D-isomer_DH_CS"/>
</dbReference>
<evidence type="ECO:0000256" key="4">
    <source>
        <dbReference type="RuleBase" id="RU003719"/>
    </source>
</evidence>
<dbReference type="OrthoDB" id="9805416at2"/>
<dbReference type="InterPro" id="IPR006140">
    <property type="entry name" value="D-isomer_DH_NAD-bd"/>
</dbReference>
<reference evidence="7 8" key="1">
    <citation type="submission" date="2016-06" db="EMBL/GenBank/DDBJ databases">
        <title>Three novel species with peptidoglycan cell walls form the new genus Lacunisphaera gen. nov. in the family Opitutaceae of the verrucomicrobial subdivision 4.</title>
        <authorList>
            <person name="Rast P."/>
            <person name="Gloeckner I."/>
            <person name="Jogler M."/>
            <person name="Boedeker C."/>
            <person name="Jeske O."/>
            <person name="Wiegand S."/>
            <person name="Reinhardt R."/>
            <person name="Schumann P."/>
            <person name="Rohde M."/>
            <person name="Spring S."/>
            <person name="Gloeckner F.O."/>
            <person name="Jogler C."/>
        </authorList>
    </citation>
    <scope>NUCLEOTIDE SEQUENCE [LARGE SCALE GENOMIC DNA]</scope>
    <source>
        <strain evidence="7 8">IG16b</strain>
    </source>
</reference>
<accession>A0A1D8AV23</accession>
<evidence type="ECO:0000259" key="6">
    <source>
        <dbReference type="Pfam" id="PF02826"/>
    </source>
</evidence>
<dbReference type="InterPro" id="IPR006139">
    <property type="entry name" value="D-isomer_2_OHA_DH_cat_dom"/>
</dbReference>
<dbReference type="PROSITE" id="PS00671">
    <property type="entry name" value="D_2_HYDROXYACID_DH_3"/>
    <property type="match status" value="1"/>
</dbReference>
<dbReference type="GO" id="GO:0051287">
    <property type="term" value="F:NAD binding"/>
    <property type="evidence" value="ECO:0007669"/>
    <property type="project" value="InterPro"/>
</dbReference>
<dbReference type="PANTHER" id="PTHR43026:SF1">
    <property type="entry name" value="2-HYDROXYACID DEHYDROGENASE HOMOLOG 1-RELATED"/>
    <property type="match status" value="1"/>
</dbReference>
<dbReference type="InterPro" id="IPR036291">
    <property type="entry name" value="NAD(P)-bd_dom_sf"/>
</dbReference>
<dbReference type="AlphaFoldDB" id="A0A1D8AV23"/>
<keyword evidence="3" id="KW-0520">NAD</keyword>
<feature type="domain" description="D-isomer specific 2-hydroxyacid dehydrogenase catalytic" evidence="5">
    <location>
        <begin position="3"/>
        <end position="327"/>
    </location>
</feature>
<comment type="similarity">
    <text evidence="1 4">Belongs to the D-isomer specific 2-hydroxyacid dehydrogenase family.</text>
</comment>
<dbReference type="CDD" id="cd12183">
    <property type="entry name" value="LDH_like_2"/>
    <property type="match status" value="1"/>
</dbReference>
<feature type="domain" description="D-isomer specific 2-hydroxyacid dehydrogenase NAD-binding" evidence="6">
    <location>
        <begin position="109"/>
        <end position="296"/>
    </location>
</feature>
<proteinExistence type="inferred from homology"/>
<evidence type="ECO:0000256" key="1">
    <source>
        <dbReference type="ARBA" id="ARBA00005854"/>
    </source>
</evidence>
<evidence type="ECO:0000256" key="2">
    <source>
        <dbReference type="ARBA" id="ARBA00023002"/>
    </source>
</evidence>
<dbReference type="EC" id="1.1.1.28" evidence="7"/>
<dbReference type="InterPro" id="IPR029752">
    <property type="entry name" value="D-isomer_DH_CS1"/>
</dbReference>
<dbReference type="PANTHER" id="PTHR43026">
    <property type="entry name" value="2-HYDROXYACID DEHYDROGENASE HOMOLOG 1-RELATED"/>
    <property type="match status" value="1"/>
</dbReference>
<evidence type="ECO:0000256" key="3">
    <source>
        <dbReference type="ARBA" id="ARBA00023027"/>
    </source>
</evidence>
<evidence type="ECO:0000259" key="5">
    <source>
        <dbReference type="Pfam" id="PF00389"/>
    </source>
</evidence>
<dbReference type="Pfam" id="PF02826">
    <property type="entry name" value="2-Hacid_dh_C"/>
    <property type="match status" value="1"/>
</dbReference>
<dbReference type="PATRIC" id="fig|1838286.3.peg.1775"/>
<dbReference type="KEGG" id="obg:Verru16b_01763"/>
<dbReference type="RefSeq" id="WP_069961922.1">
    <property type="nucleotide sequence ID" value="NZ_CP016094.1"/>
</dbReference>
<keyword evidence="8" id="KW-1185">Reference proteome</keyword>
<dbReference type="Pfam" id="PF00389">
    <property type="entry name" value="2-Hacid_dh"/>
    <property type="match status" value="1"/>
</dbReference>
<evidence type="ECO:0000313" key="7">
    <source>
        <dbReference type="EMBL" id="AOS44696.1"/>
    </source>
</evidence>
<gene>
    <name evidence="7" type="primary">ldhA</name>
    <name evidence="7" type="ORF">Verru16b_01763</name>
</gene>
<dbReference type="Proteomes" id="UP000095228">
    <property type="component" value="Chromosome"/>
</dbReference>
<dbReference type="EMBL" id="CP016094">
    <property type="protein sequence ID" value="AOS44696.1"/>
    <property type="molecule type" value="Genomic_DNA"/>
</dbReference>
<keyword evidence="2 4" id="KW-0560">Oxidoreductase</keyword>
<dbReference type="InterPro" id="IPR058205">
    <property type="entry name" value="D-LDH-like"/>
</dbReference>
<sequence length="329" mass="35095">MRVVVFSTKPHDRQFLDAANAGRHDLVYLEARLLPETATLAAGAQAACLFVHDHADAAVLATFAGLGVKHLALRCAGFNNVDLAAAARLGITVARVPAYSPHGVAEHAVALFLTLNRRIHRAYNRVRDGNFSLDGLLGFDVHGKTVGVIGTGKIGLCFAQIMRGFGCRVLAFDVTRQPAAEALGVEYTTLERLYAESDLISLHCPLTPQTQHLIGAGALAQMRDGVYIVNTSRGPLIDTGAVIDALKSGRLGALALDVYEEEEGVFYEDLSGDILADDQLARLLSFPNVLVTSHQAFFTREAVTAIAATTLGNLDDFAAGRPCPHALKA</sequence>
<dbReference type="SUPFAM" id="SSF52283">
    <property type="entry name" value="Formate/glycerate dehydrogenase catalytic domain-like"/>
    <property type="match status" value="1"/>
</dbReference>
<dbReference type="SUPFAM" id="SSF51735">
    <property type="entry name" value="NAD(P)-binding Rossmann-fold domains"/>
    <property type="match status" value="1"/>
</dbReference>
<dbReference type="PROSITE" id="PS00065">
    <property type="entry name" value="D_2_HYDROXYACID_DH_1"/>
    <property type="match status" value="1"/>
</dbReference>
<protein>
    <submittedName>
        <fullName evidence="7">D-lactate dehydrogenase</fullName>
        <ecNumber evidence="7">1.1.1.28</ecNumber>
    </submittedName>
</protein>
<evidence type="ECO:0000313" key="8">
    <source>
        <dbReference type="Proteomes" id="UP000095228"/>
    </source>
</evidence>
<dbReference type="GO" id="GO:0008720">
    <property type="term" value="F:D-lactate dehydrogenase (NAD+) activity"/>
    <property type="evidence" value="ECO:0007669"/>
    <property type="project" value="UniProtKB-EC"/>
</dbReference>